<dbReference type="Proteomes" id="UP000324222">
    <property type="component" value="Unassembled WGS sequence"/>
</dbReference>
<accession>A0A5B7I2K6</accession>
<protein>
    <submittedName>
        <fullName evidence="2">Uncharacterized protein</fullName>
    </submittedName>
</protein>
<dbReference type="EMBL" id="VSRR010040466">
    <property type="protein sequence ID" value="MPC75138.1"/>
    <property type="molecule type" value="Genomic_DNA"/>
</dbReference>
<proteinExistence type="predicted"/>
<feature type="region of interest" description="Disordered" evidence="1">
    <location>
        <begin position="1"/>
        <end position="33"/>
    </location>
</feature>
<reference evidence="2 3" key="1">
    <citation type="submission" date="2019-05" db="EMBL/GenBank/DDBJ databases">
        <title>Another draft genome of Portunus trituberculatus and its Hox gene families provides insights of decapod evolution.</title>
        <authorList>
            <person name="Jeong J.-H."/>
            <person name="Song I."/>
            <person name="Kim S."/>
            <person name="Choi T."/>
            <person name="Kim D."/>
            <person name="Ryu S."/>
            <person name="Kim W."/>
        </authorList>
    </citation>
    <scope>NUCLEOTIDE SEQUENCE [LARGE SCALE GENOMIC DNA]</scope>
    <source>
        <tissue evidence="2">Muscle</tissue>
    </source>
</reference>
<comment type="caution">
    <text evidence="2">The sequence shown here is derived from an EMBL/GenBank/DDBJ whole genome shotgun (WGS) entry which is preliminary data.</text>
</comment>
<organism evidence="2 3">
    <name type="scientific">Portunus trituberculatus</name>
    <name type="common">Swimming crab</name>
    <name type="synonym">Neptunus trituberculatus</name>
    <dbReference type="NCBI Taxonomy" id="210409"/>
    <lineage>
        <taxon>Eukaryota</taxon>
        <taxon>Metazoa</taxon>
        <taxon>Ecdysozoa</taxon>
        <taxon>Arthropoda</taxon>
        <taxon>Crustacea</taxon>
        <taxon>Multicrustacea</taxon>
        <taxon>Malacostraca</taxon>
        <taxon>Eumalacostraca</taxon>
        <taxon>Eucarida</taxon>
        <taxon>Decapoda</taxon>
        <taxon>Pleocyemata</taxon>
        <taxon>Brachyura</taxon>
        <taxon>Eubrachyura</taxon>
        <taxon>Portunoidea</taxon>
        <taxon>Portunidae</taxon>
        <taxon>Portuninae</taxon>
        <taxon>Portunus</taxon>
    </lineage>
</organism>
<sequence>MPGPAAASRRALQARIPSGPHPGQAGDKSWLGRHAAGSLGRVCQAQSQSCVEPPPPFVC</sequence>
<name>A0A5B7I2K6_PORTR</name>
<evidence type="ECO:0000313" key="2">
    <source>
        <dbReference type="EMBL" id="MPC75138.1"/>
    </source>
</evidence>
<dbReference type="AlphaFoldDB" id="A0A5B7I2K6"/>
<keyword evidence="3" id="KW-1185">Reference proteome</keyword>
<gene>
    <name evidence="2" type="ORF">E2C01_069523</name>
</gene>
<evidence type="ECO:0000256" key="1">
    <source>
        <dbReference type="SAM" id="MobiDB-lite"/>
    </source>
</evidence>
<evidence type="ECO:0000313" key="3">
    <source>
        <dbReference type="Proteomes" id="UP000324222"/>
    </source>
</evidence>